<dbReference type="PANTHER" id="PTHR43439">
    <property type="entry name" value="PHENYLACETATE-COENZYME A LIGASE"/>
    <property type="match status" value="1"/>
</dbReference>
<dbReference type="SUPFAM" id="SSF56801">
    <property type="entry name" value="Acetyl-CoA synthetase-like"/>
    <property type="match status" value="1"/>
</dbReference>
<dbReference type="InterPro" id="IPR013120">
    <property type="entry name" value="FAR_NAD-bd"/>
</dbReference>
<gene>
    <name evidence="6" type="ORF">EYZ11_010091</name>
</gene>
<dbReference type="Pfam" id="PF00501">
    <property type="entry name" value="AMP-binding"/>
    <property type="match status" value="1"/>
</dbReference>
<dbReference type="STRING" id="1220188.A0A4S3J693"/>
<evidence type="ECO:0000256" key="2">
    <source>
        <dbReference type="ARBA" id="ARBA00022553"/>
    </source>
</evidence>
<proteinExistence type="predicted"/>
<dbReference type="Proteomes" id="UP000308092">
    <property type="component" value="Unassembled WGS sequence"/>
</dbReference>
<sequence>MAQLHKASRHPEAQQPAVLPPVGSVAMERHHESKQVGRRLLLNYIDAVAAENPTMVAITQVVSFEPNPVHFNITYQDMSNLINRLAWWLDETYPKRKTKDITIAHLVLTLAAVKAGYRLMLLSPRNSVQIHDHLIKETKCQAIIFDSLFSSTVTELTILRSINAVQAPELVNLLSNTSPAREYPYLDTFQDASDKPLVIFHTSGSTGMPKPVAFVHAAMAATDSLRLFYSEESYRVSCHRLLESAHSVYNGCPLFHLAGFVAGFFWLFSGGIIVIGPANQPSSPQMLKDILHVAHVDGALLPPLVVDQIAQEPALIEKVSKLRFITFGGGSVSQEAGNLLSQKTRLISVLGSSECGLIGAFMIEPENWNWFHFAEKEMGIRWHPIDEGTREGKGDPEYYELVIHRDDNLPQKQAVFVNFPHLEEWHTKDIFQRHPSIPYYWRYESRIDDVIVFSTGEKMNPITFERELNTLQGVHASLVVGHKRPYPILLIELEPSANVEDTLPAIHQALEDLNKQSMKYAQIHRNDILIATPEKPFARMAKGTISRSQTAKLYATEIEAEYTLKDAEQDLQFQLDLSTDETLMESIAEIVRSLTSVKDLSIHDDFFARGLDSRQVQMLAQLLARVLPDQKDVLFIRNAVYMNPTTYRLVGYIQQHHTVDDVSDTFHYILNKYSVFLPQPTKVKQKQTDQSKAHHILLTGSTGFIGSFILRSLMHRQDVTEITCIDRRIPEVARAGGAVPVHRFKGDLAQPYLGLSEEDYSHLLATVTVVIHCQWPVTFNLPLALFESHIAGVANLIRLAYDSNQDTRLIFLSSIATIQGWDQSTPVPESPLDSLKYAQGGYGQSKLLASKLLQQAGLTSGVTSAICRVAQVGGPVYAEGVWPPRDWFPTLLRASEIMGCLPASLGSFNDVDWLPVDCLSEALVELALGAGMVDSTGDRALTAYYHFTNPSVSSYTDLVPTIARRLGPDCKVVSSLEEWNKKLASWSLQEAPNGDSSVESSMAAAMALLEFYVGLEAKPDQPSVRLDTTLTVARIPSLQAAGAVNESWIKTWLDQWGFGTRLAN</sequence>
<accession>A0A4S3J693</accession>
<feature type="domain" description="AMP-dependent synthetase/ligase" evidence="4">
    <location>
        <begin position="48"/>
        <end position="361"/>
    </location>
</feature>
<dbReference type="VEuPathDB" id="FungiDB:EYZ11_010091"/>
<keyword evidence="3" id="KW-0812">Transmembrane</keyword>
<dbReference type="Gene3D" id="3.40.50.720">
    <property type="entry name" value="NAD(P)-binding Rossmann-like Domain"/>
    <property type="match status" value="1"/>
</dbReference>
<evidence type="ECO:0008006" key="8">
    <source>
        <dbReference type="Google" id="ProtNLM"/>
    </source>
</evidence>
<feature type="transmembrane region" description="Helical" evidence="3">
    <location>
        <begin position="254"/>
        <end position="278"/>
    </location>
</feature>
<dbReference type="Gene3D" id="3.40.50.12780">
    <property type="entry name" value="N-terminal domain of ligase-like"/>
    <property type="match status" value="1"/>
</dbReference>
<evidence type="ECO:0000313" key="7">
    <source>
        <dbReference type="Proteomes" id="UP000308092"/>
    </source>
</evidence>
<name>A0A4S3J693_9EURO</name>
<organism evidence="6 7">
    <name type="scientific">Aspergillus tanneri</name>
    <dbReference type="NCBI Taxonomy" id="1220188"/>
    <lineage>
        <taxon>Eukaryota</taxon>
        <taxon>Fungi</taxon>
        <taxon>Dikarya</taxon>
        <taxon>Ascomycota</taxon>
        <taxon>Pezizomycotina</taxon>
        <taxon>Eurotiomycetes</taxon>
        <taxon>Eurotiomycetidae</taxon>
        <taxon>Eurotiales</taxon>
        <taxon>Aspergillaceae</taxon>
        <taxon>Aspergillus</taxon>
        <taxon>Aspergillus subgen. Circumdati</taxon>
    </lineage>
</organism>
<comment type="caution">
    <text evidence="6">The sequence shown here is derived from an EMBL/GenBank/DDBJ whole genome shotgun (WGS) entry which is preliminary data.</text>
</comment>
<dbReference type="InterPro" id="IPR036291">
    <property type="entry name" value="NAD(P)-bd_dom_sf"/>
</dbReference>
<dbReference type="InterPro" id="IPR042099">
    <property type="entry name" value="ANL_N_sf"/>
</dbReference>
<feature type="domain" description="Thioester reductase (TE)" evidence="5">
    <location>
        <begin position="742"/>
        <end position="922"/>
    </location>
</feature>
<evidence type="ECO:0000313" key="6">
    <source>
        <dbReference type="EMBL" id="THC90449.1"/>
    </source>
</evidence>
<protein>
    <recommendedName>
        <fullName evidence="8">Carrier domain-containing protein</fullName>
    </recommendedName>
</protein>
<dbReference type="InterPro" id="IPR051414">
    <property type="entry name" value="Adenylate-forming_Reductase"/>
</dbReference>
<dbReference type="EMBL" id="SOSA01000520">
    <property type="protein sequence ID" value="THC90449.1"/>
    <property type="molecule type" value="Genomic_DNA"/>
</dbReference>
<dbReference type="SUPFAM" id="SSF51735">
    <property type="entry name" value="NAD(P)-binding Rossmann-fold domains"/>
    <property type="match status" value="1"/>
</dbReference>
<dbReference type="Pfam" id="PF07993">
    <property type="entry name" value="NAD_binding_4"/>
    <property type="match status" value="1"/>
</dbReference>
<dbReference type="InterPro" id="IPR020845">
    <property type="entry name" value="AMP-binding_CS"/>
</dbReference>
<keyword evidence="3" id="KW-1133">Transmembrane helix</keyword>
<dbReference type="PROSITE" id="PS00455">
    <property type="entry name" value="AMP_BINDING"/>
    <property type="match status" value="1"/>
</dbReference>
<dbReference type="InterPro" id="IPR000873">
    <property type="entry name" value="AMP-dep_synth/lig_dom"/>
</dbReference>
<reference evidence="6 7" key="1">
    <citation type="submission" date="2019-03" db="EMBL/GenBank/DDBJ databases">
        <title>The genome sequence of a newly discovered highly antifungal drug resistant Aspergillus species, Aspergillus tanneri NIH 1004.</title>
        <authorList>
            <person name="Mounaud S."/>
            <person name="Singh I."/>
            <person name="Joardar V."/>
            <person name="Pakala S."/>
            <person name="Pakala S."/>
            <person name="Venepally P."/>
            <person name="Hoover J."/>
            <person name="Nierman W."/>
            <person name="Chung J."/>
            <person name="Losada L."/>
        </authorList>
    </citation>
    <scope>NUCLEOTIDE SEQUENCE [LARGE SCALE GENOMIC DNA]</scope>
    <source>
        <strain evidence="6 7">NIH1004</strain>
    </source>
</reference>
<evidence type="ECO:0000256" key="3">
    <source>
        <dbReference type="SAM" id="Phobius"/>
    </source>
</evidence>
<evidence type="ECO:0000259" key="5">
    <source>
        <dbReference type="Pfam" id="PF07993"/>
    </source>
</evidence>
<dbReference type="PANTHER" id="PTHR43439:SF2">
    <property type="entry name" value="ENZYME, PUTATIVE (JCVI)-RELATED"/>
    <property type="match status" value="1"/>
</dbReference>
<dbReference type="Pfam" id="PF23562">
    <property type="entry name" value="AMP-binding_C_3"/>
    <property type="match status" value="1"/>
</dbReference>
<keyword evidence="2" id="KW-0597">Phosphoprotein</keyword>
<keyword evidence="1" id="KW-0596">Phosphopantetheine</keyword>
<keyword evidence="7" id="KW-1185">Reference proteome</keyword>
<evidence type="ECO:0000256" key="1">
    <source>
        <dbReference type="ARBA" id="ARBA00022450"/>
    </source>
</evidence>
<evidence type="ECO:0000259" key="4">
    <source>
        <dbReference type="Pfam" id="PF00501"/>
    </source>
</evidence>
<keyword evidence="3" id="KW-0472">Membrane</keyword>
<dbReference type="AlphaFoldDB" id="A0A4S3J693"/>